<organism evidence="7 8">
    <name type="scientific">Stieleria varia</name>
    <dbReference type="NCBI Taxonomy" id="2528005"/>
    <lineage>
        <taxon>Bacteria</taxon>
        <taxon>Pseudomonadati</taxon>
        <taxon>Planctomycetota</taxon>
        <taxon>Planctomycetia</taxon>
        <taxon>Pirellulales</taxon>
        <taxon>Pirellulaceae</taxon>
        <taxon>Stieleria</taxon>
    </lineage>
</organism>
<dbReference type="SUPFAM" id="SSF117074">
    <property type="entry name" value="Hypothetical protein PA1324"/>
    <property type="match status" value="1"/>
</dbReference>
<dbReference type="Pfam" id="PF00404">
    <property type="entry name" value="Dockerin_1"/>
    <property type="match status" value="1"/>
</dbReference>
<dbReference type="PANTHER" id="PTHR24028">
    <property type="entry name" value="CADHERIN-87A"/>
    <property type="match status" value="1"/>
</dbReference>
<evidence type="ECO:0000313" key="8">
    <source>
        <dbReference type="Proteomes" id="UP000320176"/>
    </source>
</evidence>
<feature type="region of interest" description="Disordered" evidence="5">
    <location>
        <begin position="1"/>
        <end position="25"/>
    </location>
</feature>
<keyword evidence="8" id="KW-1185">Reference proteome</keyword>
<keyword evidence="3" id="KW-0472">Membrane</keyword>
<evidence type="ECO:0000256" key="4">
    <source>
        <dbReference type="ARBA" id="ARBA00023180"/>
    </source>
</evidence>
<feature type="compositionally biased region" description="Basic and acidic residues" evidence="5">
    <location>
        <begin position="1"/>
        <end position="14"/>
    </location>
</feature>
<evidence type="ECO:0000256" key="5">
    <source>
        <dbReference type="SAM" id="MobiDB-lite"/>
    </source>
</evidence>
<evidence type="ECO:0000259" key="6">
    <source>
        <dbReference type="SMART" id="SM00112"/>
    </source>
</evidence>
<keyword evidence="4" id="KW-0325">Glycoprotein</keyword>
<reference evidence="7 8" key="1">
    <citation type="submission" date="2019-02" db="EMBL/GenBank/DDBJ databases">
        <title>Deep-cultivation of Planctomycetes and their phenomic and genomic characterization uncovers novel biology.</title>
        <authorList>
            <person name="Wiegand S."/>
            <person name="Jogler M."/>
            <person name="Boedeker C."/>
            <person name="Pinto D."/>
            <person name="Vollmers J."/>
            <person name="Rivas-Marin E."/>
            <person name="Kohn T."/>
            <person name="Peeters S.H."/>
            <person name="Heuer A."/>
            <person name="Rast P."/>
            <person name="Oberbeckmann S."/>
            <person name="Bunk B."/>
            <person name="Jeske O."/>
            <person name="Meyerdierks A."/>
            <person name="Storesund J.E."/>
            <person name="Kallscheuer N."/>
            <person name="Luecker S."/>
            <person name="Lage O.M."/>
            <person name="Pohl T."/>
            <person name="Merkel B.J."/>
            <person name="Hornburger P."/>
            <person name="Mueller R.-W."/>
            <person name="Bruemmer F."/>
            <person name="Labrenz M."/>
            <person name="Spormann A.M."/>
            <person name="Op Den Camp H."/>
            <person name="Overmann J."/>
            <person name="Amann R."/>
            <person name="Jetten M.S.M."/>
            <person name="Mascher T."/>
            <person name="Medema M.H."/>
            <person name="Devos D.P."/>
            <person name="Kaster A.-K."/>
            <person name="Ovreas L."/>
            <person name="Rohde M."/>
            <person name="Galperin M.Y."/>
            <person name="Jogler C."/>
        </authorList>
    </citation>
    <scope>NUCLEOTIDE SEQUENCE [LARGE SCALE GENOMIC DNA]</scope>
    <source>
        <strain evidence="7 8">Pla52n</strain>
    </source>
</reference>
<evidence type="ECO:0000256" key="2">
    <source>
        <dbReference type="ARBA" id="ARBA00022692"/>
    </source>
</evidence>
<dbReference type="InterPro" id="IPR015919">
    <property type="entry name" value="Cadherin-like_sf"/>
</dbReference>
<dbReference type="GO" id="GO:0005886">
    <property type="term" value="C:plasma membrane"/>
    <property type="evidence" value="ECO:0007669"/>
    <property type="project" value="TreeGrafter"/>
</dbReference>
<evidence type="ECO:0000313" key="7">
    <source>
        <dbReference type="EMBL" id="TWT89595.1"/>
    </source>
</evidence>
<comment type="caution">
    <text evidence="7">The sequence shown here is derived from an EMBL/GenBank/DDBJ whole genome shotgun (WGS) entry which is preliminary data.</text>
</comment>
<dbReference type="SUPFAM" id="SSF49313">
    <property type="entry name" value="Cadherin-like"/>
    <property type="match status" value="2"/>
</dbReference>
<name>A0A5C5ZR99_9BACT</name>
<feature type="domain" description="Cadherin" evidence="6">
    <location>
        <begin position="667"/>
        <end position="742"/>
    </location>
</feature>
<dbReference type="OrthoDB" id="237985at2"/>
<dbReference type="InterPro" id="IPR041690">
    <property type="entry name" value="Cadherin_5"/>
</dbReference>
<proteinExistence type="predicted"/>
<dbReference type="SUPFAM" id="SSF75011">
    <property type="entry name" value="3-carboxy-cis,cis-mucoante lactonizing enzyme"/>
    <property type="match status" value="1"/>
</dbReference>
<dbReference type="GO" id="GO:0000272">
    <property type="term" value="P:polysaccharide catabolic process"/>
    <property type="evidence" value="ECO:0007669"/>
    <property type="project" value="InterPro"/>
</dbReference>
<accession>A0A5C5ZR99</accession>
<dbReference type="SUPFAM" id="SSF63829">
    <property type="entry name" value="Calcium-dependent phosphotriesterase"/>
    <property type="match status" value="1"/>
</dbReference>
<dbReference type="AlphaFoldDB" id="A0A5C5ZR99"/>
<dbReference type="InterPro" id="IPR002105">
    <property type="entry name" value="Dockerin_1_rpt"/>
</dbReference>
<dbReference type="InterPro" id="IPR013783">
    <property type="entry name" value="Ig-like_fold"/>
</dbReference>
<feature type="region of interest" description="Disordered" evidence="5">
    <location>
        <begin position="1014"/>
        <end position="1037"/>
    </location>
</feature>
<comment type="subcellular location">
    <subcellularLocation>
        <location evidence="1">Membrane</location>
        <topology evidence="1">Single-pass membrane protein</topology>
    </subcellularLocation>
</comment>
<sequence length="1037" mass="110049">MRSGKKTEHDDSRKSGASSSRRGSTRRRLLIERLSNRRVLAVITGTIFEDVDYSLRQESSEPDLASRLVYLDHNQSGSFDSGDTFAISDDNGGFQFDNIPEGQYSVRLFDGSTTQQQVFPLDATLATTPLAVEGGQQLVRSGGNAFVLADDFVLVGDMESGTASAVSVGEPLDAMQLLPDGSVLVTRSQNAAGSAFVVSPAAEMLSVSTATKWSDIAIGGDGTGIAVPASSDPSVVLMAVDATSPTTDVLFSSTGVEVPSDAQVIASDSGNRTVFAWAGDTGLELSLWSNSTATWISESPIEISGTTQLLAFDDASGLLALRTAEGGVNVQDVDSRFATLLTLDGLSGPVAIDGARELLMTVPQDEALLQLYDLRDGSRVTEVPVDLTEIGNVNAMTLSPASSGPALLTVLGTKGVAEIALTQPAAHQITVSGDSDPQPVHFAVRLSGDNTSAPMPNILGYETLEDQTIFQSAPGLLDGLDDIEGDQLVVLPLIAASHGTTSIDPQGAFRYQPFRDYFGSDSFSVMIHDGRDVTGPVAVNIAIAPVPDAPTGIIADLVPIPENTLIHQNLGPITIVDPDINDNFNISVYDPRFEIQGGNLIFVGGDLDFETQGSIALTVYAEDTESQFWLVETVEIFLLNENEPITAIYPDDIWVYENNPESMITTVWAVDQDSGHQEHTFVVDDDRFHFKGHDLWLKPGESLNYEETPVVTVNITAMEVDGPNTLTETLQINVADVSEPIGAIALDGDSVIEFAAGAAVGLVTISGNPITDDYRVSVDDDRFEIVDSTLKLRDGTWVRRADVDEIELTIAAQDTAEQLDSASETFVIRVIENPSPFHNDDNPYDVDTGGFVSALDALVIINHLNDYGPGPIGNGNPGIGYDVNGDGMVTALDALLVINELNHLHNGGSGTVGGEQPEGESNEAESTEAESADDPVGDPVNGNDLVPVSDESMSLPVGPRNDLDNLDSDASMSVDSDSYDEISYGQDTASGDTASGDTASWDAAIIETAEEESFVDDDVTYDSDPSLRLLSDEPHAS</sequence>
<dbReference type="InterPro" id="IPR050174">
    <property type="entry name" value="Protocadherin/Cadherin-CA"/>
</dbReference>
<dbReference type="Pfam" id="PF17892">
    <property type="entry name" value="Cadherin_5"/>
    <property type="match status" value="1"/>
</dbReference>
<dbReference type="InterPro" id="IPR002126">
    <property type="entry name" value="Cadherin-like_dom"/>
</dbReference>
<dbReference type="Gene3D" id="2.60.40.60">
    <property type="entry name" value="Cadherins"/>
    <property type="match status" value="2"/>
</dbReference>
<keyword evidence="3" id="KW-1133">Transmembrane helix</keyword>
<dbReference type="Proteomes" id="UP000320176">
    <property type="component" value="Unassembled WGS sequence"/>
</dbReference>
<dbReference type="EMBL" id="SJPN01000020">
    <property type="protein sequence ID" value="TWT89595.1"/>
    <property type="molecule type" value="Genomic_DNA"/>
</dbReference>
<dbReference type="Gene3D" id="2.60.40.10">
    <property type="entry name" value="Immunoglobulins"/>
    <property type="match status" value="1"/>
</dbReference>
<feature type="domain" description="Cadherin" evidence="6">
    <location>
        <begin position="573"/>
        <end position="646"/>
    </location>
</feature>
<evidence type="ECO:0000256" key="1">
    <source>
        <dbReference type="ARBA" id="ARBA00004167"/>
    </source>
</evidence>
<evidence type="ECO:0000256" key="3">
    <source>
        <dbReference type="ARBA" id="ARBA00022989"/>
    </source>
</evidence>
<dbReference type="PANTHER" id="PTHR24028:SF328">
    <property type="entry name" value="CADHERIN-3"/>
    <property type="match status" value="1"/>
</dbReference>
<dbReference type="SUPFAM" id="SSF63446">
    <property type="entry name" value="Type I dockerin domain"/>
    <property type="match status" value="1"/>
</dbReference>
<dbReference type="GO" id="GO:0004553">
    <property type="term" value="F:hydrolase activity, hydrolyzing O-glycosyl compounds"/>
    <property type="evidence" value="ECO:0007669"/>
    <property type="project" value="InterPro"/>
</dbReference>
<dbReference type="GO" id="GO:0005509">
    <property type="term" value="F:calcium ion binding"/>
    <property type="evidence" value="ECO:0007669"/>
    <property type="project" value="InterPro"/>
</dbReference>
<feature type="compositionally biased region" description="Polar residues" evidence="5">
    <location>
        <begin position="985"/>
        <end position="997"/>
    </location>
</feature>
<dbReference type="InterPro" id="IPR036439">
    <property type="entry name" value="Dockerin_dom_sf"/>
</dbReference>
<gene>
    <name evidence="7" type="ORF">Pla52n_67220</name>
</gene>
<protein>
    <submittedName>
        <fullName evidence="7">Cadherin domain protein</fullName>
    </submittedName>
</protein>
<feature type="compositionally biased region" description="Acidic residues" evidence="5">
    <location>
        <begin position="917"/>
        <end position="936"/>
    </location>
</feature>
<dbReference type="SMART" id="SM00112">
    <property type="entry name" value="CA"/>
    <property type="match status" value="2"/>
</dbReference>
<dbReference type="CDD" id="cd11304">
    <property type="entry name" value="Cadherin_repeat"/>
    <property type="match status" value="2"/>
</dbReference>
<keyword evidence="2" id="KW-0812">Transmembrane</keyword>
<dbReference type="GO" id="GO:0007156">
    <property type="term" value="P:homophilic cell adhesion via plasma membrane adhesion molecules"/>
    <property type="evidence" value="ECO:0007669"/>
    <property type="project" value="InterPro"/>
</dbReference>
<feature type="region of interest" description="Disordered" evidence="5">
    <location>
        <begin position="907"/>
        <end position="997"/>
    </location>
</feature>
<dbReference type="Gene3D" id="2.60.40.3440">
    <property type="match status" value="1"/>
</dbReference>